<protein>
    <submittedName>
        <fullName evidence="9">Uncharacterized protein</fullName>
    </submittedName>
</protein>
<feature type="compositionally biased region" description="Polar residues" evidence="6">
    <location>
        <begin position="1633"/>
        <end position="1645"/>
    </location>
</feature>
<feature type="region of interest" description="Disordered" evidence="6">
    <location>
        <begin position="1117"/>
        <end position="1175"/>
    </location>
</feature>
<feature type="region of interest" description="Disordered" evidence="6">
    <location>
        <begin position="1264"/>
        <end position="1293"/>
    </location>
</feature>
<keyword evidence="2" id="KW-0805">Transcription regulation</keyword>
<feature type="domain" description="AP2/ERF" evidence="8">
    <location>
        <begin position="2047"/>
        <end position="2103"/>
    </location>
</feature>
<dbReference type="PROSITE" id="PS51032">
    <property type="entry name" value="AP2_ERF"/>
    <property type="match status" value="5"/>
</dbReference>
<dbReference type="PROSITE" id="PS50863">
    <property type="entry name" value="B3"/>
    <property type="match status" value="1"/>
</dbReference>
<dbReference type="InterPro" id="IPR016177">
    <property type="entry name" value="DNA-bd_dom_sf"/>
</dbReference>
<gene>
    <name evidence="9" type="ORF">CSSPJE1EN2_LOCUS10211</name>
</gene>
<feature type="compositionally biased region" description="Polar residues" evidence="6">
    <location>
        <begin position="1051"/>
        <end position="1068"/>
    </location>
</feature>
<dbReference type="PANTHER" id="PTHR31677">
    <property type="entry name" value="AP2 DOMAIN CLASS TRANSCRIPTION FACTOR"/>
    <property type="match status" value="1"/>
</dbReference>
<feature type="domain" description="AP2/ERF" evidence="8">
    <location>
        <begin position="1921"/>
        <end position="1987"/>
    </location>
</feature>
<evidence type="ECO:0000256" key="6">
    <source>
        <dbReference type="SAM" id="MobiDB-lite"/>
    </source>
</evidence>
<feature type="domain" description="AP2/ERF" evidence="8">
    <location>
        <begin position="1716"/>
        <end position="1773"/>
    </location>
</feature>
<sequence length="2217" mass="241342">MYLQILTVYGPTETTLQDSLDAGRQAGDSSEGSLEQKHSLFSAVSCSSIVDDDVAHSAWRKNICSIGDDMRIFTTKGYCGQRFREMNASQPDKIDGECGPSTGRCKFHQFFHLFIVLLEAVAEMEKGFQPFVGEGTTSPNRPLVEHLVQHIVTRFPSFARALQKRCLGACGKLSLPVMFVSHYLQGSTGTIVLENPDGRTWRVEWSAWEQSGRRLALTAGWPEFARFHGAKIGDVILFEILDNSRFKFLFISPANTNGGSSSEATVPFRKVPQILDYGIEEALQSEGSDDGDGGSDEPSLPSSCPVDASGKDPSCPAIVNCAQISTTTPVSSSSSFTDISHLKAAAVQQTQPVCTEVGTTASSANQIPGFQYQKGVKTTSQNLAKLFREPNPGPKRWQSDFQQRQSATEASRMNQPKSFLLGSPATVTYSSPSLSRSLPPVIMPDPVSLPISAPLHPKASGTSPLLPFSLPRHSSKILQPSAVQPLPSLNLNPLGVLPSSSPLPIPIVRLKKPVRGGHRIVPGDGSLSHICHSVMYSCSQYCLQGFQFCLWHILEDPTAPYKQCDFVEVPSGDRCRFPVSLKAGDARFCQMHKHVNGFTLNPQTLRKQEEMENPPLGEFSILVLAATVAHHMDVVNPPKIWASAILNQPEWSVQAPEAAAATTTDIKDELGPSVSPQQAAKDFPRPAARATIHTESSFLVKKPGGDGDVWLKDDGGIGISQVLKYSPATGGGKTPDGLELSFPTAIAKNGGSAPGKLVTISDELELFRAQLGNRLTSHGITVPYSNLPQVIAADAAAAAPNHESGSSLALRLGRLNAAAGTVVPPGSWAKARVPPVIPSLVDVGPVNLTQVGLSCNINNALQQFVTNPGSSGKRLTDQQQLHIVPIMDLGGLDMTTMGVQCGPREPRATPGLAIKRKSKLPVPRDCTSLGRGQGRRVFFSRYVGVRKRPWGAYGAEIRTPEGKRLWLGTFTTEEAAARAYDDAARMFRGRSAVTNFVQGIGFEYGSHLPFAADSLQTFVDDNDPSLSNNTSESLTKKRRTLNNSKKKDDCSTSGSKGENMNVKTKSSPGKSNVGSSGSFSRSKEDGLQMVDNKQNGFISPDVIGAEKPNSEVCLKADELPKQDDGTATTSREQQQQMAHGTGEVSSRNGSERSRSPRANDCLLSSSNFAASEEEEKAQLELVPAASSGANPNLTLSGILQKKNLKMIPKVATDIGFTVTPPDGRSGTEQGTSRSDRIKVKEEEVSSPRADDEFFVELVGSASSQGDQLQEKTRENVTEKVCEKTAPSPSTGDQELNEQELAILSELGNGDRDFRLTGVRKSQSGRFEASVYDRTRRKKVYVGMYSSMLEAARARDQKAIELGAVSTLNFPETNKLPGKEMAETSKRKLRAEEIAQWFKKKRMGGSVRNRSDQVAEKITKWKAVPEVVESAPVPVKRKPQQRTKQPGGGGGGPSIPETNELETLGSGQNDQKQSMDVKQVKTEQHPIISKVVEKVSAKTNKVAANPLKANASSQQKPSTPIVVVNGSDPGGLLHKRKPELDVNSWDAVDAQEVRKPAVNTKRRRKASPQALKEKSLVAIQSADHIQARSSYDDFNYRIARIGYVESDYARVYKTTSKRRAMMDKNGSVPAPAGSMTTTPENPVVSKTKSKNQGDDGVSCKHKKESSADGMATGSLLPDSLKSGRKNEESEFDTEAGSLKLSSKEMTKSRVKKKARRTYMGVQATPSGRFKAKIYVPRTKKHIYIGIFDTPEEAAHAYDEVAFRKRGAGAPLNFPEKFNSLKAKLKPKKVVIQLTDAGDFEAMCYDTKSKSYHSVGVFSSIEAARRASEKEAGPVTEVSGLEASGRDEGGESSTSKVSDSKSDTPSEKNPHQQDRKKQGSNLRTEGPSFTKRKAAEVLGTGVIRGSSSRTMRSVKGSTSKKSSRRGALTRRADFRGVYCNGQKFQSIYYNPATKKHTYLGTFLTAEDAARAHDQVAFGQFGEEAKLNLPDEIDSLRSSTCEAAKASEDEAEHQLHVEEEEDEEEELPPSSSSLAGDSVSEGKWSSKSTKYIGVYANRNTFQAIFWDSVHRKHNYCGSFPTAEAAARAYDLEAMKNLEHGVKLNFPPDKLETSRGPQQHEQQRHWGIFEARGSEERERKKHLRQGGRTDTTTHCKEGKSQQEEVGDMYTNPRKAKRRSGFFRERRPEVKVQNNHPQVPAFEALVGELLKASEVLETAGSH</sequence>
<dbReference type="SMART" id="SM01019">
    <property type="entry name" value="B3"/>
    <property type="match status" value="1"/>
</dbReference>
<feature type="region of interest" description="Disordered" evidence="6">
    <location>
        <begin position="284"/>
        <end position="308"/>
    </location>
</feature>
<dbReference type="InterPro" id="IPR036955">
    <property type="entry name" value="AP2/ERF_dom_sf"/>
</dbReference>
<evidence type="ECO:0000256" key="4">
    <source>
        <dbReference type="ARBA" id="ARBA00023163"/>
    </source>
</evidence>
<feature type="compositionally biased region" description="Polar residues" evidence="6">
    <location>
        <begin position="1125"/>
        <end position="1148"/>
    </location>
</feature>
<feature type="domain" description="TF-B3" evidence="7">
    <location>
        <begin position="158"/>
        <end position="254"/>
    </location>
</feature>
<feature type="region of interest" description="Disordered" evidence="6">
    <location>
        <begin position="1619"/>
        <end position="1695"/>
    </location>
</feature>
<name>A0ABP1AXG2_9BRYO</name>
<feature type="compositionally biased region" description="Basic and acidic residues" evidence="6">
    <location>
        <begin position="1268"/>
        <end position="1282"/>
    </location>
</feature>
<evidence type="ECO:0000256" key="5">
    <source>
        <dbReference type="ARBA" id="ARBA00023242"/>
    </source>
</evidence>
<feature type="domain" description="AP2/ERF" evidence="8">
    <location>
        <begin position="1314"/>
        <end position="1370"/>
    </location>
</feature>
<keyword evidence="4" id="KW-0804">Transcription</keyword>
<accession>A0ABP1AXG2</accession>
<feature type="region of interest" description="Disordered" evidence="6">
    <location>
        <begin position="2130"/>
        <end position="2190"/>
    </location>
</feature>
<feature type="compositionally biased region" description="Polar residues" evidence="6">
    <location>
        <begin position="399"/>
        <end position="417"/>
    </location>
</feature>
<keyword evidence="3" id="KW-0238">DNA-binding</keyword>
<feature type="compositionally biased region" description="Basic and acidic residues" evidence="6">
    <location>
        <begin position="1856"/>
        <end position="1875"/>
    </location>
</feature>
<feature type="compositionally biased region" description="Basic and acidic residues" evidence="6">
    <location>
        <begin position="2147"/>
        <end position="2158"/>
    </location>
</feature>
<proteinExistence type="predicted"/>
<evidence type="ECO:0000256" key="2">
    <source>
        <dbReference type="ARBA" id="ARBA00023015"/>
    </source>
</evidence>
<dbReference type="SMART" id="SM00380">
    <property type="entry name" value="AP2"/>
    <property type="match status" value="5"/>
</dbReference>
<feature type="compositionally biased region" description="Basic and acidic residues" evidence="6">
    <location>
        <begin position="1233"/>
        <end position="1245"/>
    </location>
</feature>
<dbReference type="PANTHER" id="PTHR31677:SF243">
    <property type="entry name" value="AP2_ERF DOMAIN-CONTAINING PROTEIN"/>
    <property type="match status" value="1"/>
</dbReference>
<dbReference type="InterPro" id="IPR003340">
    <property type="entry name" value="B3_DNA-bd"/>
</dbReference>
<feature type="compositionally biased region" description="Polar residues" evidence="6">
    <location>
        <begin position="1023"/>
        <end position="1033"/>
    </location>
</feature>
<feature type="domain" description="AP2/ERF" evidence="8">
    <location>
        <begin position="941"/>
        <end position="997"/>
    </location>
</feature>
<dbReference type="Pfam" id="PF00847">
    <property type="entry name" value="AP2"/>
    <property type="match status" value="1"/>
</dbReference>
<dbReference type="CDD" id="cd00018">
    <property type="entry name" value="AP2"/>
    <property type="match status" value="3"/>
</dbReference>
<feature type="region of interest" description="Disordered" evidence="6">
    <location>
        <begin position="1824"/>
        <end position="1926"/>
    </location>
</feature>
<dbReference type="SUPFAM" id="SSF101936">
    <property type="entry name" value="DNA-binding pseudobarrel domain"/>
    <property type="match status" value="1"/>
</dbReference>
<dbReference type="EMBL" id="OZ023718">
    <property type="protein sequence ID" value="CAK9867216.1"/>
    <property type="molecule type" value="Genomic_DNA"/>
</dbReference>
<feature type="region of interest" description="Disordered" evidence="6">
    <location>
        <begin position="1429"/>
        <end position="1475"/>
    </location>
</feature>
<evidence type="ECO:0000313" key="9">
    <source>
        <dbReference type="EMBL" id="CAK9867216.1"/>
    </source>
</evidence>
<dbReference type="Gene3D" id="2.40.330.10">
    <property type="entry name" value="DNA-binding pseudobarrel domain"/>
    <property type="match status" value="1"/>
</dbReference>
<dbReference type="CDD" id="cd10017">
    <property type="entry name" value="B3_DNA"/>
    <property type="match status" value="1"/>
</dbReference>
<evidence type="ECO:0000259" key="7">
    <source>
        <dbReference type="PROSITE" id="PS50863"/>
    </source>
</evidence>
<reference evidence="9" key="1">
    <citation type="submission" date="2024-03" db="EMBL/GenBank/DDBJ databases">
        <authorList>
            <consortium name="ELIXIR-Norway"/>
            <consortium name="Elixir Norway"/>
        </authorList>
    </citation>
    <scope>NUCLEOTIDE SEQUENCE</scope>
</reference>
<evidence type="ECO:0000256" key="3">
    <source>
        <dbReference type="ARBA" id="ARBA00023125"/>
    </source>
</evidence>
<dbReference type="InterPro" id="IPR001471">
    <property type="entry name" value="AP2/ERF_dom"/>
</dbReference>
<keyword evidence="10" id="KW-1185">Reference proteome</keyword>
<dbReference type="PRINTS" id="PR00367">
    <property type="entry name" value="ETHRSPELEMNT"/>
</dbReference>
<keyword evidence="5" id="KW-0539">Nucleus</keyword>
<dbReference type="Gene3D" id="3.30.730.10">
    <property type="entry name" value="AP2/ERF domain"/>
    <property type="match status" value="5"/>
</dbReference>
<feature type="compositionally biased region" description="Basic and acidic residues" evidence="6">
    <location>
        <begin position="2002"/>
        <end position="2014"/>
    </location>
</feature>
<feature type="compositionally biased region" description="Low complexity" evidence="6">
    <location>
        <begin position="1069"/>
        <end position="1080"/>
    </location>
</feature>
<feature type="region of interest" description="Disordered" evidence="6">
    <location>
        <begin position="388"/>
        <end position="419"/>
    </location>
</feature>
<feature type="region of interest" description="Disordered" evidence="6">
    <location>
        <begin position="1023"/>
        <end position="1083"/>
    </location>
</feature>
<dbReference type="InterPro" id="IPR025927">
    <property type="entry name" value="Znf_KANL2-like"/>
</dbReference>
<feature type="region of interest" description="Disordered" evidence="6">
    <location>
        <begin position="1217"/>
        <end position="1245"/>
    </location>
</feature>
<evidence type="ECO:0000256" key="1">
    <source>
        <dbReference type="ARBA" id="ARBA00004123"/>
    </source>
</evidence>
<dbReference type="Pfam" id="PF13891">
    <property type="entry name" value="zf-C3HC3H_KANSL2"/>
    <property type="match status" value="1"/>
</dbReference>
<comment type="subcellular location">
    <subcellularLocation>
        <location evidence="1">Nucleus</location>
    </subcellularLocation>
</comment>
<evidence type="ECO:0000313" key="10">
    <source>
        <dbReference type="Proteomes" id="UP001497522"/>
    </source>
</evidence>
<dbReference type="Pfam" id="PF02362">
    <property type="entry name" value="B3"/>
    <property type="match status" value="1"/>
</dbReference>
<dbReference type="InterPro" id="IPR015300">
    <property type="entry name" value="DNA-bd_pseudobarrel_sf"/>
</dbReference>
<evidence type="ECO:0000259" key="8">
    <source>
        <dbReference type="PROSITE" id="PS51032"/>
    </source>
</evidence>
<organism evidence="9 10">
    <name type="scientific">Sphagnum jensenii</name>
    <dbReference type="NCBI Taxonomy" id="128206"/>
    <lineage>
        <taxon>Eukaryota</taxon>
        <taxon>Viridiplantae</taxon>
        <taxon>Streptophyta</taxon>
        <taxon>Embryophyta</taxon>
        <taxon>Bryophyta</taxon>
        <taxon>Sphagnophytina</taxon>
        <taxon>Sphagnopsida</taxon>
        <taxon>Sphagnales</taxon>
        <taxon>Sphagnaceae</taxon>
        <taxon>Sphagnum</taxon>
    </lineage>
</organism>
<dbReference type="SUPFAM" id="SSF54171">
    <property type="entry name" value="DNA-binding domain"/>
    <property type="match status" value="5"/>
</dbReference>
<dbReference type="Proteomes" id="UP001497522">
    <property type="component" value="Chromosome 17"/>
</dbReference>
<feature type="region of interest" description="Disordered" evidence="6">
    <location>
        <begin position="1995"/>
        <end position="2041"/>
    </location>
</feature>
<feature type="compositionally biased region" description="Acidic residues" evidence="6">
    <location>
        <begin position="2015"/>
        <end position="2024"/>
    </location>
</feature>